<name>A0AA88DUI8_FICCA</name>
<evidence type="ECO:0000313" key="2">
    <source>
        <dbReference type="EMBL" id="GMN61931.1"/>
    </source>
</evidence>
<dbReference type="AlphaFoldDB" id="A0AA88DUI8"/>
<gene>
    <name evidence="2" type="ORF">TIFTF001_031016</name>
</gene>
<comment type="caution">
    <text evidence="2">The sequence shown here is derived from an EMBL/GenBank/DDBJ whole genome shotgun (WGS) entry which is preliminary data.</text>
</comment>
<dbReference type="EMBL" id="BTGU01000120">
    <property type="protein sequence ID" value="GMN61931.1"/>
    <property type="molecule type" value="Genomic_DNA"/>
</dbReference>
<accession>A0AA88DUI8</accession>
<sequence length="102" mass="11741">MQPQSRRRRSDLLRSSTRKAGLKQRWNQTTVKAPGSRGQREKQGWLRSHRSQMSWSNLEQLASRTLAWSNLPSYRALIRASPALIAIPKSADRCRVADVWAQ</sequence>
<organism evidence="2 3">
    <name type="scientific">Ficus carica</name>
    <name type="common">Common fig</name>
    <dbReference type="NCBI Taxonomy" id="3494"/>
    <lineage>
        <taxon>Eukaryota</taxon>
        <taxon>Viridiplantae</taxon>
        <taxon>Streptophyta</taxon>
        <taxon>Embryophyta</taxon>
        <taxon>Tracheophyta</taxon>
        <taxon>Spermatophyta</taxon>
        <taxon>Magnoliopsida</taxon>
        <taxon>eudicotyledons</taxon>
        <taxon>Gunneridae</taxon>
        <taxon>Pentapetalae</taxon>
        <taxon>rosids</taxon>
        <taxon>fabids</taxon>
        <taxon>Rosales</taxon>
        <taxon>Moraceae</taxon>
        <taxon>Ficeae</taxon>
        <taxon>Ficus</taxon>
    </lineage>
</organism>
<feature type="region of interest" description="Disordered" evidence="1">
    <location>
        <begin position="1"/>
        <end position="47"/>
    </location>
</feature>
<evidence type="ECO:0000256" key="1">
    <source>
        <dbReference type="SAM" id="MobiDB-lite"/>
    </source>
</evidence>
<dbReference type="Gramene" id="FCD_00033620-RA">
    <property type="protein sequence ID" value="FCD_00033620-RA:cds"/>
    <property type="gene ID" value="FCD_00033620"/>
</dbReference>
<proteinExistence type="predicted"/>
<dbReference type="Proteomes" id="UP001187192">
    <property type="component" value="Unassembled WGS sequence"/>
</dbReference>
<keyword evidence="3" id="KW-1185">Reference proteome</keyword>
<evidence type="ECO:0000313" key="3">
    <source>
        <dbReference type="Proteomes" id="UP001187192"/>
    </source>
</evidence>
<protein>
    <submittedName>
        <fullName evidence="2">Uncharacterized protein</fullName>
    </submittedName>
</protein>
<reference evidence="2" key="1">
    <citation type="submission" date="2023-07" db="EMBL/GenBank/DDBJ databases">
        <title>draft genome sequence of fig (Ficus carica).</title>
        <authorList>
            <person name="Takahashi T."/>
            <person name="Nishimura K."/>
        </authorList>
    </citation>
    <scope>NUCLEOTIDE SEQUENCE</scope>
</reference>